<reference evidence="4 5" key="1">
    <citation type="submission" date="2019-04" db="EMBL/GenBank/DDBJ databases">
        <title>Sphingomonas psychrotolerans sp. nov., isolated from soil in the Tianshan Mountains, Xinjiang, China.</title>
        <authorList>
            <person name="Luo Y."/>
            <person name="Sheng H."/>
        </authorList>
    </citation>
    <scope>NUCLEOTIDE SEQUENCE [LARGE SCALE GENOMIC DNA]</scope>
    <source>
        <strain evidence="4 5">KIS18-15</strain>
    </source>
</reference>
<feature type="region of interest" description="Disordered" evidence="1">
    <location>
        <begin position="25"/>
        <end position="54"/>
    </location>
</feature>
<dbReference type="InterPro" id="IPR025433">
    <property type="entry name" value="DUF4168"/>
</dbReference>
<dbReference type="RefSeq" id="WP_135984971.1">
    <property type="nucleotide sequence ID" value="NZ_JAASQM010000004.1"/>
</dbReference>
<sequence length="138" mass="13574">MKFRNSTLIAAAALLAAPAAFAQTAQTSPAPPATPQTAPAPAPGTSGAGTAATATVSEGEVTQFATAALAVSKIRQDAAVPDADKNAKSVSAITATGLTAARFNEIAQAMQGDPVLNKRIQDAAAKQAPPAAAAPAQR</sequence>
<evidence type="ECO:0000313" key="4">
    <source>
        <dbReference type="EMBL" id="TGX42451.1"/>
    </source>
</evidence>
<evidence type="ECO:0000256" key="1">
    <source>
        <dbReference type="SAM" id="MobiDB-lite"/>
    </source>
</evidence>
<dbReference type="Proteomes" id="UP000309848">
    <property type="component" value="Unassembled WGS sequence"/>
</dbReference>
<accession>A0A4S1WH70</accession>
<dbReference type="AlphaFoldDB" id="A0A4S1WH70"/>
<name>A0A4S1WH70_9SPHN</name>
<dbReference type="OrthoDB" id="7586068at2"/>
<gene>
    <name evidence="4" type="ORF">E5A74_11470</name>
</gene>
<keyword evidence="2" id="KW-0732">Signal</keyword>
<proteinExistence type="predicted"/>
<dbReference type="Pfam" id="PF13767">
    <property type="entry name" value="DUF4168"/>
    <property type="match status" value="1"/>
</dbReference>
<protein>
    <submittedName>
        <fullName evidence="4">DUF4168 domain-containing protein</fullName>
    </submittedName>
</protein>
<keyword evidence="5" id="KW-1185">Reference proteome</keyword>
<feature type="signal peptide" evidence="2">
    <location>
        <begin position="1"/>
        <end position="22"/>
    </location>
</feature>
<feature type="compositionally biased region" description="Pro residues" evidence="1">
    <location>
        <begin position="29"/>
        <end position="42"/>
    </location>
</feature>
<dbReference type="EMBL" id="SRXU01000004">
    <property type="protein sequence ID" value="TGX42451.1"/>
    <property type="molecule type" value="Genomic_DNA"/>
</dbReference>
<comment type="caution">
    <text evidence="4">The sequence shown here is derived from an EMBL/GenBank/DDBJ whole genome shotgun (WGS) entry which is preliminary data.</text>
</comment>
<evidence type="ECO:0000259" key="3">
    <source>
        <dbReference type="Pfam" id="PF13767"/>
    </source>
</evidence>
<organism evidence="4 5">
    <name type="scientific">Sphingomonas naasensis</name>
    <dbReference type="NCBI Taxonomy" id="1344951"/>
    <lineage>
        <taxon>Bacteria</taxon>
        <taxon>Pseudomonadati</taxon>
        <taxon>Pseudomonadota</taxon>
        <taxon>Alphaproteobacteria</taxon>
        <taxon>Sphingomonadales</taxon>
        <taxon>Sphingomonadaceae</taxon>
        <taxon>Sphingomonas</taxon>
    </lineage>
</organism>
<feature type="domain" description="DUF4168" evidence="3">
    <location>
        <begin position="86"/>
        <end position="120"/>
    </location>
</feature>
<evidence type="ECO:0000313" key="5">
    <source>
        <dbReference type="Proteomes" id="UP000309848"/>
    </source>
</evidence>
<feature type="compositionally biased region" description="Low complexity" evidence="1">
    <location>
        <begin position="43"/>
        <end position="54"/>
    </location>
</feature>
<evidence type="ECO:0000256" key="2">
    <source>
        <dbReference type="SAM" id="SignalP"/>
    </source>
</evidence>
<feature type="chain" id="PRO_5020743989" evidence="2">
    <location>
        <begin position="23"/>
        <end position="138"/>
    </location>
</feature>